<evidence type="ECO:0000313" key="3">
    <source>
        <dbReference type="EMBL" id="WUS56483.1"/>
    </source>
</evidence>
<dbReference type="SMART" id="SM00507">
    <property type="entry name" value="HNHc"/>
    <property type="match status" value="1"/>
</dbReference>
<keyword evidence="3" id="KW-0540">Nuclease</keyword>
<evidence type="ECO:0000313" key="4">
    <source>
        <dbReference type="Proteomes" id="UP001432014"/>
    </source>
</evidence>
<feature type="region of interest" description="Disordered" evidence="1">
    <location>
        <begin position="189"/>
        <end position="221"/>
    </location>
</feature>
<dbReference type="PANTHER" id="PTHR33877">
    <property type="entry name" value="SLL1193 PROTEIN"/>
    <property type="match status" value="1"/>
</dbReference>
<dbReference type="EMBL" id="CP108482">
    <property type="protein sequence ID" value="WUS56483.1"/>
    <property type="molecule type" value="Genomic_DNA"/>
</dbReference>
<keyword evidence="3" id="KW-0378">Hydrolase</keyword>
<dbReference type="Proteomes" id="UP001432014">
    <property type="component" value="Chromosome"/>
</dbReference>
<gene>
    <name evidence="3" type="ORF">OG469_13730</name>
</gene>
<dbReference type="GO" id="GO:0004519">
    <property type="term" value="F:endonuclease activity"/>
    <property type="evidence" value="ECO:0007669"/>
    <property type="project" value="UniProtKB-KW"/>
</dbReference>
<sequence>MPHVLVLNASYEPLGVVSMRRALILVLNHKAVSLEDSGVTLHSATSALPAPSVVRLTRFVRVPFCGPVPLTRRALFARDHGRCVYCGAAATSVDHVIPRSRGGQHRWDNVVAACRRCNHTKADRHLTELGWRMKRQPAPPSGLAWRIIGTGIKDPRWRPYLEPYGANDQFREYEHHDHTEFAGAHPVPLGRAHAAHPLPVHGAPARPASGRRGEQPEPLSA</sequence>
<proteinExistence type="predicted"/>
<keyword evidence="3" id="KW-0255">Endonuclease</keyword>
<name>A0ABZ1W6N0_9ACTN</name>
<accession>A0ABZ1W6N0</accession>
<evidence type="ECO:0000259" key="2">
    <source>
        <dbReference type="SMART" id="SM00507"/>
    </source>
</evidence>
<keyword evidence="4" id="KW-1185">Reference proteome</keyword>
<protein>
    <submittedName>
        <fullName evidence="3">HNH endonuclease</fullName>
    </submittedName>
</protein>
<dbReference type="Gene3D" id="1.10.30.50">
    <property type="match status" value="1"/>
</dbReference>
<dbReference type="PANTHER" id="PTHR33877:SF2">
    <property type="entry name" value="OS07G0170200 PROTEIN"/>
    <property type="match status" value="1"/>
</dbReference>
<dbReference type="InterPro" id="IPR052892">
    <property type="entry name" value="NA-targeting_endonuclease"/>
</dbReference>
<reference evidence="3 4" key="1">
    <citation type="submission" date="2022-10" db="EMBL/GenBank/DDBJ databases">
        <title>The complete genomes of actinobacterial strains from the NBC collection.</title>
        <authorList>
            <person name="Joergensen T.S."/>
            <person name="Alvarez Arevalo M."/>
            <person name="Sterndorff E.B."/>
            <person name="Faurdal D."/>
            <person name="Vuksanovic O."/>
            <person name="Mourched A.-S."/>
            <person name="Charusanti P."/>
            <person name="Shaw S."/>
            <person name="Blin K."/>
            <person name="Weber T."/>
        </authorList>
    </citation>
    <scope>NUCLEOTIDE SEQUENCE [LARGE SCALE GENOMIC DNA]</scope>
    <source>
        <strain evidence="3 4">NBC_01247</strain>
    </source>
</reference>
<dbReference type="CDD" id="cd00085">
    <property type="entry name" value="HNHc"/>
    <property type="match status" value="1"/>
</dbReference>
<dbReference type="InterPro" id="IPR003615">
    <property type="entry name" value="HNH_nuc"/>
</dbReference>
<evidence type="ECO:0000256" key="1">
    <source>
        <dbReference type="SAM" id="MobiDB-lite"/>
    </source>
</evidence>
<feature type="domain" description="HNH nuclease" evidence="2">
    <location>
        <begin position="70"/>
        <end position="119"/>
    </location>
</feature>
<organism evidence="3 4">
    <name type="scientific">Kitasatospora herbaricolor</name>
    <dbReference type="NCBI Taxonomy" id="68217"/>
    <lineage>
        <taxon>Bacteria</taxon>
        <taxon>Bacillati</taxon>
        <taxon>Actinomycetota</taxon>
        <taxon>Actinomycetes</taxon>
        <taxon>Kitasatosporales</taxon>
        <taxon>Streptomycetaceae</taxon>
        <taxon>Kitasatospora</taxon>
    </lineage>
</organism>
<dbReference type="Pfam" id="PF14279">
    <property type="entry name" value="HNH_5"/>
    <property type="match status" value="1"/>
</dbReference>
<dbReference type="InterPro" id="IPR029471">
    <property type="entry name" value="HNH_5"/>
</dbReference>